<keyword evidence="1" id="KW-0472">Membrane</keyword>
<feature type="transmembrane region" description="Helical" evidence="1">
    <location>
        <begin position="6"/>
        <end position="33"/>
    </location>
</feature>
<protein>
    <recommendedName>
        <fullName evidence="2">DUF6534 domain-containing protein</fullName>
    </recommendedName>
</protein>
<dbReference type="AlphaFoldDB" id="A0A4V1Q3D5"/>
<dbReference type="Pfam" id="PF20152">
    <property type="entry name" value="DUF6534"/>
    <property type="match status" value="1"/>
</dbReference>
<evidence type="ECO:0000259" key="2">
    <source>
        <dbReference type="Pfam" id="PF20152"/>
    </source>
</evidence>
<proteinExistence type="predicted"/>
<name>A0A4V1Q3D5_9AGAR</name>
<keyword evidence="4" id="KW-1185">Reference proteome</keyword>
<reference evidence="3 4" key="1">
    <citation type="submission" date="2019-01" db="EMBL/GenBank/DDBJ databases">
        <title>Draft genome sequence of Psathyrella aberdarensis IHI B618.</title>
        <authorList>
            <person name="Buettner E."/>
            <person name="Kellner H."/>
        </authorList>
    </citation>
    <scope>NUCLEOTIDE SEQUENCE [LARGE SCALE GENOMIC DNA]</scope>
    <source>
        <strain evidence="3 4">IHI B618</strain>
    </source>
</reference>
<feature type="transmembrane region" description="Helical" evidence="1">
    <location>
        <begin position="124"/>
        <end position="142"/>
    </location>
</feature>
<feature type="transmembrane region" description="Helical" evidence="1">
    <location>
        <begin position="162"/>
        <end position="187"/>
    </location>
</feature>
<evidence type="ECO:0000313" key="3">
    <source>
        <dbReference type="EMBL" id="RXW18208.1"/>
    </source>
</evidence>
<accession>A0A4V1Q3D5</accession>
<evidence type="ECO:0000256" key="1">
    <source>
        <dbReference type="SAM" id="Phobius"/>
    </source>
</evidence>
<evidence type="ECO:0000313" key="4">
    <source>
        <dbReference type="Proteomes" id="UP000290288"/>
    </source>
</evidence>
<feature type="transmembrane region" description="Helical" evidence="1">
    <location>
        <begin position="45"/>
        <end position="63"/>
    </location>
</feature>
<dbReference type="InterPro" id="IPR045339">
    <property type="entry name" value="DUF6534"/>
</dbReference>
<feature type="transmembrane region" description="Helical" evidence="1">
    <location>
        <begin position="90"/>
        <end position="112"/>
    </location>
</feature>
<dbReference type="PANTHER" id="PTHR40465">
    <property type="entry name" value="CHROMOSOME 1, WHOLE GENOME SHOTGUN SEQUENCE"/>
    <property type="match status" value="1"/>
</dbReference>
<dbReference type="EMBL" id="SDEE01000282">
    <property type="protein sequence ID" value="RXW18208.1"/>
    <property type="molecule type" value="Genomic_DNA"/>
</dbReference>
<gene>
    <name evidence="3" type="ORF">EST38_g7643</name>
</gene>
<keyword evidence="1" id="KW-0812">Transmembrane</keyword>
<feature type="domain" description="DUF6534" evidence="2">
    <location>
        <begin position="169"/>
        <end position="258"/>
    </location>
</feature>
<organism evidence="3 4">
    <name type="scientific">Candolleomyces aberdarensis</name>
    <dbReference type="NCBI Taxonomy" id="2316362"/>
    <lineage>
        <taxon>Eukaryota</taxon>
        <taxon>Fungi</taxon>
        <taxon>Dikarya</taxon>
        <taxon>Basidiomycota</taxon>
        <taxon>Agaricomycotina</taxon>
        <taxon>Agaricomycetes</taxon>
        <taxon>Agaricomycetidae</taxon>
        <taxon>Agaricales</taxon>
        <taxon>Agaricineae</taxon>
        <taxon>Psathyrellaceae</taxon>
        <taxon>Candolleomyces</taxon>
    </lineage>
</organism>
<dbReference type="Proteomes" id="UP000290288">
    <property type="component" value="Unassembled WGS sequence"/>
</dbReference>
<sequence>MASNPYILLTGPLLMGSLISFFLNGAFAMQIYHYYMNYASTDRRFFVFLVVVVVIVEILHMFFSTHTTYSILAVGFTDPRVFVNTPWSGAALPALNGTVGLCTQVFFAWRILVLTKSIWGKMSAGLVVLTAGMQCAASYGVTIQFTLLARQLDLLRTLKRTVIVWLAGSFICDVLISITMVIILTQARGATAYTGSKNVLNALIVHTIENGMITTACALVDLICYLLFPDNLFYVCFEYLLGRLYANVLLATLNGRQRMRAVSNSEHELSGRSSGKTSQTNQVQLSNLRTYPQASQQTSKTYPVVSVTTDVQIDDDSSLPKSKFYDA</sequence>
<dbReference type="PANTHER" id="PTHR40465:SF1">
    <property type="entry name" value="DUF6534 DOMAIN-CONTAINING PROTEIN"/>
    <property type="match status" value="1"/>
</dbReference>
<dbReference type="OrthoDB" id="3262409at2759"/>
<comment type="caution">
    <text evidence="3">The sequence shown here is derived from an EMBL/GenBank/DDBJ whole genome shotgun (WGS) entry which is preliminary data.</text>
</comment>
<keyword evidence="1" id="KW-1133">Transmembrane helix</keyword>